<evidence type="ECO:0000313" key="2">
    <source>
        <dbReference type="EMBL" id="EFV15070.1"/>
    </source>
</evidence>
<reference evidence="2 3" key="1">
    <citation type="journal article" date="2011" name="Stand. Genomic Sci.">
        <title>High quality draft genome sequence of Segniliparus rugosus CDC 945(T)= (ATCC BAA-974(T)).</title>
        <authorList>
            <person name="Earl A.M."/>
            <person name="Desjardins C.A."/>
            <person name="Fitzgerald M.G."/>
            <person name="Arachchi H.M."/>
            <person name="Zeng Q."/>
            <person name="Mehta T."/>
            <person name="Griggs A."/>
            <person name="Birren B.W."/>
            <person name="Toney N.C."/>
            <person name="Carr J."/>
            <person name="Posey J."/>
            <person name="Butler W.R."/>
        </authorList>
    </citation>
    <scope>NUCLEOTIDE SEQUENCE [LARGE SCALE GENOMIC DNA]</scope>
    <source>
        <strain evidence="3">ATCC BAA-974 / DSM 45345 / CCUG 50838 / CIP 108380 / JCM 13579 / CDC 945</strain>
    </source>
</reference>
<dbReference type="HOGENOM" id="CLU_1174773_0_0_11"/>
<dbReference type="SUPFAM" id="SSF50494">
    <property type="entry name" value="Trypsin-like serine proteases"/>
    <property type="match status" value="1"/>
</dbReference>
<dbReference type="OrthoDB" id="8781117at2"/>
<dbReference type="RefSeq" id="WP_007466734.1">
    <property type="nucleotide sequence ID" value="NZ_KI391954.1"/>
</dbReference>
<protein>
    <recommendedName>
        <fullName evidence="4">Serine protease</fullName>
    </recommendedName>
</protein>
<organism evidence="2 3">
    <name type="scientific">Segniliparus rugosus (strain ATCC BAA-974 / DSM 45345 / CCUG 50838 / CIP 108380 / JCM 13579 / CDC 945)</name>
    <dbReference type="NCBI Taxonomy" id="679197"/>
    <lineage>
        <taxon>Bacteria</taxon>
        <taxon>Bacillati</taxon>
        <taxon>Actinomycetota</taxon>
        <taxon>Actinomycetes</taxon>
        <taxon>Mycobacteriales</taxon>
        <taxon>Segniliparaceae</taxon>
        <taxon>Segniliparus</taxon>
    </lineage>
</organism>
<comment type="caution">
    <text evidence="2">The sequence shown here is derived from an EMBL/GenBank/DDBJ whole genome shotgun (WGS) entry which is preliminary data.</text>
</comment>
<evidence type="ECO:0000256" key="1">
    <source>
        <dbReference type="SAM" id="SignalP"/>
    </source>
</evidence>
<dbReference type="EMBL" id="ACZI02000003">
    <property type="protein sequence ID" value="EFV15070.1"/>
    <property type="molecule type" value="Genomic_DNA"/>
</dbReference>
<dbReference type="Gene3D" id="2.40.10.10">
    <property type="entry name" value="Trypsin-like serine proteases"/>
    <property type="match status" value="2"/>
</dbReference>
<accession>E5XKQ4</accession>
<dbReference type="AlphaFoldDB" id="E5XKQ4"/>
<dbReference type="InterPro" id="IPR043504">
    <property type="entry name" value="Peptidase_S1_PA_chymotrypsin"/>
</dbReference>
<dbReference type="GO" id="GO:0004252">
    <property type="term" value="F:serine-type endopeptidase activity"/>
    <property type="evidence" value="ECO:0007669"/>
    <property type="project" value="InterPro"/>
</dbReference>
<keyword evidence="3" id="KW-1185">Reference proteome</keyword>
<dbReference type="GO" id="GO:0006508">
    <property type="term" value="P:proteolysis"/>
    <property type="evidence" value="ECO:0007669"/>
    <property type="project" value="InterPro"/>
</dbReference>
<proteinExistence type="predicted"/>
<name>E5XKQ4_SEGRC</name>
<dbReference type="STRING" id="679197.HMPREF9336_00073"/>
<evidence type="ECO:0000313" key="3">
    <source>
        <dbReference type="Proteomes" id="UP000004816"/>
    </source>
</evidence>
<dbReference type="InterPro" id="IPR009003">
    <property type="entry name" value="Peptidase_S1_PA"/>
</dbReference>
<gene>
    <name evidence="2" type="ORF">HMPREF9336_00073</name>
</gene>
<sequence length="236" mass="24588">MRRILVPILAALSLLAALRPSVANASNAAEDVVPGVTIGESLDDSTRPSLTSADNRRFCTLAFLVRTSNGGAGALTAGHCVDDAPAWIFLAYSPTDAWRPFGHPLMRAYRDDEGSDVALLAVDQSAGIPVDARVGYKYPVGGWADGATLEAQRPELCAWGAMTGLTCGPFLRVVGGKGQFRAPSRHGDSGAPVFAQMAGGQVAAVGVLDGSPADDGGVITFELIGPWLQRWGLTLL</sequence>
<dbReference type="Proteomes" id="UP000004816">
    <property type="component" value="Unassembled WGS sequence"/>
</dbReference>
<keyword evidence="1" id="KW-0732">Signal</keyword>
<dbReference type="PROSITE" id="PS00134">
    <property type="entry name" value="TRYPSIN_HIS"/>
    <property type="match status" value="1"/>
</dbReference>
<evidence type="ECO:0008006" key="4">
    <source>
        <dbReference type="Google" id="ProtNLM"/>
    </source>
</evidence>
<feature type="chain" id="PRO_5039108727" description="Serine protease" evidence="1">
    <location>
        <begin position="26"/>
        <end position="236"/>
    </location>
</feature>
<dbReference type="InterPro" id="IPR018114">
    <property type="entry name" value="TRYPSIN_HIS"/>
</dbReference>
<feature type="signal peptide" evidence="1">
    <location>
        <begin position="1"/>
        <end position="25"/>
    </location>
</feature>